<evidence type="ECO:0000256" key="1">
    <source>
        <dbReference type="SAM" id="MobiDB-lite"/>
    </source>
</evidence>
<evidence type="ECO:0000313" key="2">
    <source>
        <dbReference type="EMBL" id="GGM66274.1"/>
    </source>
</evidence>
<protein>
    <submittedName>
        <fullName evidence="2">Uncharacterized protein</fullName>
    </submittedName>
</protein>
<feature type="compositionally biased region" description="Basic and acidic residues" evidence="1">
    <location>
        <begin position="76"/>
        <end position="86"/>
    </location>
</feature>
<reference evidence="2" key="2">
    <citation type="submission" date="2020-09" db="EMBL/GenBank/DDBJ databases">
        <authorList>
            <person name="Sun Q."/>
            <person name="Ohkuma M."/>
        </authorList>
    </citation>
    <scope>NUCLEOTIDE SEQUENCE</scope>
    <source>
        <strain evidence="2">JCM 19831</strain>
    </source>
</reference>
<gene>
    <name evidence="2" type="ORF">GCM10007977_079870</name>
</gene>
<dbReference type="AlphaFoldDB" id="A0A917U8Z2"/>
<keyword evidence="3" id="KW-1185">Reference proteome</keyword>
<reference evidence="2" key="1">
    <citation type="journal article" date="2014" name="Int. J. Syst. Evol. Microbiol.">
        <title>Complete genome sequence of Corynebacterium casei LMG S-19264T (=DSM 44701T), isolated from a smear-ripened cheese.</title>
        <authorList>
            <consortium name="US DOE Joint Genome Institute (JGI-PGF)"/>
            <person name="Walter F."/>
            <person name="Albersmeier A."/>
            <person name="Kalinowski J."/>
            <person name="Ruckert C."/>
        </authorList>
    </citation>
    <scope>NUCLEOTIDE SEQUENCE</scope>
    <source>
        <strain evidence="2">JCM 19831</strain>
    </source>
</reference>
<comment type="caution">
    <text evidence="2">The sequence shown here is derived from an EMBL/GenBank/DDBJ whole genome shotgun (WGS) entry which is preliminary data.</text>
</comment>
<organism evidence="2 3">
    <name type="scientific">Dactylosporangium sucinum</name>
    <dbReference type="NCBI Taxonomy" id="1424081"/>
    <lineage>
        <taxon>Bacteria</taxon>
        <taxon>Bacillati</taxon>
        <taxon>Actinomycetota</taxon>
        <taxon>Actinomycetes</taxon>
        <taxon>Micromonosporales</taxon>
        <taxon>Micromonosporaceae</taxon>
        <taxon>Dactylosporangium</taxon>
    </lineage>
</organism>
<dbReference type="Proteomes" id="UP000642070">
    <property type="component" value="Unassembled WGS sequence"/>
</dbReference>
<sequence>MAMPSRASSRSARIFSRMRLAASRRFAAGGSATRRPAMVRLGVCLPSSRFDGVWPLVAASGSASGAETATDESESSDLRRNSDGTP</sequence>
<proteinExistence type="predicted"/>
<evidence type="ECO:0000313" key="3">
    <source>
        <dbReference type="Proteomes" id="UP000642070"/>
    </source>
</evidence>
<dbReference type="EMBL" id="BMPI01000053">
    <property type="protein sequence ID" value="GGM66274.1"/>
    <property type="molecule type" value="Genomic_DNA"/>
</dbReference>
<feature type="region of interest" description="Disordered" evidence="1">
    <location>
        <begin position="61"/>
        <end position="86"/>
    </location>
</feature>
<name>A0A917U8Z2_9ACTN</name>
<accession>A0A917U8Z2</accession>